<gene>
    <name evidence="2" type="ORF">EGYM00163_LOCUS23485</name>
</gene>
<evidence type="ECO:0000256" key="1">
    <source>
        <dbReference type="SAM" id="Phobius"/>
    </source>
</evidence>
<keyword evidence="1" id="KW-1133">Transmembrane helix</keyword>
<keyword evidence="1" id="KW-0472">Membrane</keyword>
<feature type="transmembrane region" description="Helical" evidence="1">
    <location>
        <begin position="12"/>
        <end position="33"/>
    </location>
</feature>
<keyword evidence="1" id="KW-0812">Transmembrane</keyword>
<accession>A0A7S4D0L2</accession>
<reference evidence="2" key="1">
    <citation type="submission" date="2021-01" db="EMBL/GenBank/DDBJ databases">
        <authorList>
            <person name="Corre E."/>
            <person name="Pelletier E."/>
            <person name="Niang G."/>
            <person name="Scheremetjew M."/>
            <person name="Finn R."/>
            <person name="Kale V."/>
            <person name="Holt S."/>
            <person name="Cochrane G."/>
            <person name="Meng A."/>
            <person name="Brown T."/>
            <person name="Cohen L."/>
        </authorList>
    </citation>
    <scope>NUCLEOTIDE SEQUENCE</scope>
    <source>
        <strain evidence="2">CCMP1594</strain>
    </source>
</reference>
<dbReference type="EMBL" id="HBJA01066723">
    <property type="protein sequence ID" value="CAE0812335.1"/>
    <property type="molecule type" value="Transcribed_RNA"/>
</dbReference>
<evidence type="ECO:0000313" key="2">
    <source>
        <dbReference type="EMBL" id="CAE0812335.1"/>
    </source>
</evidence>
<protein>
    <submittedName>
        <fullName evidence="2">Uncharacterized protein</fullName>
    </submittedName>
</protein>
<dbReference type="AlphaFoldDB" id="A0A7S4D0L2"/>
<sequence length="136" mass="15502">MEEARGEGAFRCVMVLVWTIIPFHIQFAAYAVAKIYCDSTVGAQCRRRPFSNAWVPPAALRGAWTRLLLLLLPVMKARKGVALNSGWIARETVTRIKSCVKCHLPHQKQEVFFRRELVHQQQESHLHNSLKGRGPL</sequence>
<organism evidence="2">
    <name type="scientific">Eutreptiella gymnastica</name>
    <dbReference type="NCBI Taxonomy" id="73025"/>
    <lineage>
        <taxon>Eukaryota</taxon>
        <taxon>Discoba</taxon>
        <taxon>Euglenozoa</taxon>
        <taxon>Euglenida</taxon>
        <taxon>Spirocuta</taxon>
        <taxon>Euglenophyceae</taxon>
        <taxon>Eutreptiales</taxon>
        <taxon>Eutreptiaceae</taxon>
        <taxon>Eutreptiella</taxon>
    </lineage>
</organism>
<name>A0A7S4D0L2_9EUGL</name>
<proteinExistence type="predicted"/>